<dbReference type="InterPro" id="IPR027417">
    <property type="entry name" value="P-loop_NTPase"/>
</dbReference>
<dbReference type="OrthoDB" id="7802556at2"/>
<reference evidence="1 2" key="1">
    <citation type="submission" date="2018-04" db="EMBL/GenBank/DDBJ databases">
        <title>Pelagivirga bohaiensis gen. nov., sp. nov., a bacterium isolated from the Bohai Sea.</title>
        <authorList>
            <person name="Ji X."/>
        </authorList>
    </citation>
    <scope>NUCLEOTIDE SEQUENCE [LARGE SCALE GENOMIC DNA]</scope>
    <source>
        <strain evidence="1 2">BH-SD16</strain>
    </source>
</reference>
<dbReference type="InterPro" id="IPR005331">
    <property type="entry name" value="Sulfotransferase"/>
</dbReference>
<dbReference type="AlphaFoldDB" id="A0A2T7FZY1"/>
<dbReference type="EMBL" id="QCYG01000002">
    <property type="protein sequence ID" value="PVA07717.1"/>
    <property type="molecule type" value="Genomic_DNA"/>
</dbReference>
<comment type="caution">
    <text evidence="1">The sequence shown here is derived from an EMBL/GenBank/DDBJ whole genome shotgun (WGS) entry which is preliminary data.</text>
</comment>
<protein>
    <submittedName>
        <fullName evidence="1">Nodulation protein NodH</fullName>
    </submittedName>
</protein>
<dbReference type="SUPFAM" id="SSF52540">
    <property type="entry name" value="P-loop containing nucleoside triphosphate hydrolases"/>
    <property type="match status" value="1"/>
</dbReference>
<accession>A0A2T7FZY1</accession>
<proteinExistence type="predicted"/>
<dbReference type="Gene3D" id="3.40.50.300">
    <property type="entry name" value="P-loop containing nucleotide triphosphate hydrolases"/>
    <property type="match status" value="1"/>
</dbReference>
<dbReference type="Proteomes" id="UP000244817">
    <property type="component" value="Unassembled WGS sequence"/>
</dbReference>
<organism evidence="1 2">
    <name type="scientific">Thalassorhabdomicrobium marinisediminis</name>
    <dbReference type="NCBI Taxonomy" id="2170577"/>
    <lineage>
        <taxon>Bacteria</taxon>
        <taxon>Pseudomonadati</taxon>
        <taxon>Pseudomonadota</taxon>
        <taxon>Alphaproteobacteria</taxon>
        <taxon>Rhodobacterales</taxon>
        <taxon>Paracoccaceae</taxon>
        <taxon>Thalassorhabdomicrobium</taxon>
    </lineage>
</organism>
<keyword evidence="2" id="KW-1185">Reference proteome</keyword>
<sequence>MARFESFVVFAEMRTGSNFLEANINALDGVTCHGEAFNPNFAGYPNKDAVLGMTRDARDADPHALLDLVRSAPGLNGFRYFNSHDGRVFDAIMDDPACAKIILSRNPIESYASWKIAKATGQWKLTDVKRLREDTVTFDSAEFERHLEKIQKFQLRLLGRLQRSGQTAFYLDYEDLQDVDVMNGLARFLGVDARLEELDRSLKKQNPKTMAEKIENFDEMEATLARIDRFNLNRTPNFEPRRGPSVPSFCAAPETGLLYLPLRAGPERAVRTWLAALDDAPPDALRSGFSQTSLRDWKRSHPGHRSFTVLRHPVARAHAAFCDKILATGAGSYVGIRKLLVQTFKVALPPTYPDDAYDAAAHRAAFLGYLKFVKANLGGQTGVRVDSHWATQANAVQGFAEFAVPDLVLREATLEDDLAILAAQIGKEMMPQVGETDPHRALLRSIYDQDVEAAVREVYQRDYDAFGFGDYV</sequence>
<name>A0A2T7FZY1_9RHOB</name>
<gene>
    <name evidence="1" type="ORF">DC363_03555</name>
</gene>
<dbReference type="GO" id="GO:0008146">
    <property type="term" value="F:sulfotransferase activity"/>
    <property type="evidence" value="ECO:0007669"/>
    <property type="project" value="InterPro"/>
</dbReference>
<evidence type="ECO:0000313" key="1">
    <source>
        <dbReference type="EMBL" id="PVA07717.1"/>
    </source>
</evidence>
<dbReference type="GO" id="GO:0016020">
    <property type="term" value="C:membrane"/>
    <property type="evidence" value="ECO:0007669"/>
    <property type="project" value="InterPro"/>
</dbReference>
<evidence type="ECO:0000313" key="2">
    <source>
        <dbReference type="Proteomes" id="UP000244817"/>
    </source>
</evidence>
<dbReference type="Pfam" id="PF03567">
    <property type="entry name" value="Sulfotransfer_2"/>
    <property type="match status" value="1"/>
</dbReference>
<dbReference type="RefSeq" id="WP_108639759.1">
    <property type="nucleotide sequence ID" value="NZ_QCYG01000002.1"/>
</dbReference>